<keyword evidence="6 7" id="KW-0862">Zinc</keyword>
<keyword evidence="7" id="KW-0963">Cytoplasm</keyword>
<evidence type="ECO:0000256" key="3">
    <source>
        <dbReference type="ARBA" id="ARBA00022723"/>
    </source>
</evidence>
<evidence type="ECO:0000256" key="7">
    <source>
        <dbReference type="HAMAP-Rule" id="MF_00009"/>
    </source>
</evidence>
<dbReference type="HAMAP" id="MF_00009">
    <property type="entry name" value="Endoribonucl_YbeY"/>
    <property type="match status" value="1"/>
</dbReference>
<dbReference type="InterPro" id="IPR023091">
    <property type="entry name" value="MetalPrtase_cat_dom_sf_prd"/>
</dbReference>
<sequence length="182" mass="19260">MSTETAAQGPGIAIDILIEAGDWGEEADIRPLIEAAVAAADRSGGIEVPEAAELSVLLTDDAHIRVLNRDWRDKDKPTNVLSFPGSDPDDPIGPMLGDIAVAYETTAAEALDAGRPLAHHVSHLIVHGLLHLFGYDHEESDEAEAMERLETAILADLGIPDPYADTQPIDGSGGDPVETKAK</sequence>
<keyword evidence="10" id="KW-1185">Reference proteome</keyword>
<dbReference type="GO" id="GO:0006364">
    <property type="term" value="P:rRNA processing"/>
    <property type="evidence" value="ECO:0007669"/>
    <property type="project" value="UniProtKB-UniRule"/>
</dbReference>
<dbReference type="AlphaFoldDB" id="A0A947D859"/>
<keyword evidence="5 7" id="KW-0378">Hydrolase</keyword>
<evidence type="ECO:0000256" key="1">
    <source>
        <dbReference type="ARBA" id="ARBA00010875"/>
    </source>
</evidence>
<keyword evidence="4 7" id="KW-0255">Endonuclease</keyword>
<protein>
    <recommendedName>
        <fullName evidence="7">Endoribonuclease YbeY</fullName>
        <ecNumber evidence="7">3.1.-.-</ecNumber>
    </recommendedName>
</protein>
<dbReference type="EMBL" id="JAHHZF010000015">
    <property type="protein sequence ID" value="MBT9292875.1"/>
    <property type="molecule type" value="Genomic_DNA"/>
</dbReference>
<name>A0A947D859_9HYPH</name>
<evidence type="ECO:0000256" key="5">
    <source>
        <dbReference type="ARBA" id="ARBA00022801"/>
    </source>
</evidence>
<evidence type="ECO:0000256" key="6">
    <source>
        <dbReference type="ARBA" id="ARBA00022833"/>
    </source>
</evidence>
<dbReference type="RefSeq" id="WP_261971365.1">
    <property type="nucleotide sequence ID" value="NZ_JAHHZF010000015.1"/>
</dbReference>
<dbReference type="GO" id="GO:0004222">
    <property type="term" value="F:metalloendopeptidase activity"/>
    <property type="evidence" value="ECO:0007669"/>
    <property type="project" value="InterPro"/>
</dbReference>
<dbReference type="SUPFAM" id="SSF55486">
    <property type="entry name" value="Metalloproteases ('zincins'), catalytic domain"/>
    <property type="match status" value="1"/>
</dbReference>
<feature type="binding site" evidence="7">
    <location>
        <position position="131"/>
    </location>
    <ligand>
        <name>Zn(2+)</name>
        <dbReference type="ChEBI" id="CHEBI:29105"/>
        <note>catalytic</note>
    </ligand>
</feature>
<dbReference type="GO" id="GO:0005737">
    <property type="term" value="C:cytoplasm"/>
    <property type="evidence" value="ECO:0007669"/>
    <property type="project" value="UniProtKB-SubCell"/>
</dbReference>
<dbReference type="InterPro" id="IPR020549">
    <property type="entry name" value="YbeY_CS"/>
</dbReference>
<proteinExistence type="inferred from homology"/>
<keyword evidence="2 7" id="KW-0540">Nuclease</keyword>
<dbReference type="PANTHER" id="PTHR46986">
    <property type="entry name" value="ENDORIBONUCLEASE YBEY, CHLOROPLASTIC"/>
    <property type="match status" value="1"/>
</dbReference>
<dbReference type="Pfam" id="PF02130">
    <property type="entry name" value="YbeY"/>
    <property type="match status" value="1"/>
</dbReference>
<dbReference type="EC" id="3.1.-.-" evidence="7"/>
<dbReference type="Gene3D" id="3.40.390.30">
    <property type="entry name" value="Metalloproteases ('zincins'), catalytic domain"/>
    <property type="match status" value="1"/>
</dbReference>
<organism evidence="9 10">
    <name type="scientific">Prosthecodimorpha staleyi</name>
    <dbReference type="NCBI Taxonomy" id="2840188"/>
    <lineage>
        <taxon>Bacteria</taxon>
        <taxon>Pseudomonadati</taxon>
        <taxon>Pseudomonadota</taxon>
        <taxon>Alphaproteobacteria</taxon>
        <taxon>Hyphomicrobiales</taxon>
        <taxon>Ancalomicrobiaceae</taxon>
        <taxon>Prosthecodimorpha</taxon>
    </lineage>
</organism>
<dbReference type="PANTHER" id="PTHR46986:SF1">
    <property type="entry name" value="ENDORIBONUCLEASE YBEY, CHLOROPLASTIC"/>
    <property type="match status" value="1"/>
</dbReference>
<keyword evidence="3 7" id="KW-0479">Metal-binding</keyword>
<keyword evidence="7" id="KW-0698">rRNA processing</keyword>
<gene>
    <name evidence="7 9" type="primary">ybeY</name>
    <name evidence="9" type="ORF">KL771_25665</name>
</gene>
<dbReference type="GO" id="GO:0004521">
    <property type="term" value="F:RNA endonuclease activity"/>
    <property type="evidence" value="ECO:0007669"/>
    <property type="project" value="UniProtKB-UniRule"/>
</dbReference>
<evidence type="ECO:0000256" key="4">
    <source>
        <dbReference type="ARBA" id="ARBA00022759"/>
    </source>
</evidence>
<evidence type="ECO:0000256" key="2">
    <source>
        <dbReference type="ARBA" id="ARBA00022722"/>
    </source>
</evidence>
<comment type="subcellular location">
    <subcellularLocation>
        <location evidence="7">Cytoplasm</location>
    </subcellularLocation>
</comment>
<reference evidence="9 10" key="1">
    <citation type="submission" date="2021-06" db="EMBL/GenBank/DDBJ databases">
        <authorList>
            <person name="Grouzdev D.S."/>
            <person name="Koziaeva V."/>
        </authorList>
    </citation>
    <scope>NUCLEOTIDE SEQUENCE [LARGE SCALE GENOMIC DNA]</scope>
    <source>
        <strain evidence="9 10">22</strain>
    </source>
</reference>
<dbReference type="PROSITE" id="PS01306">
    <property type="entry name" value="UPF0054"/>
    <property type="match status" value="1"/>
</dbReference>
<evidence type="ECO:0000256" key="8">
    <source>
        <dbReference type="SAM" id="MobiDB-lite"/>
    </source>
</evidence>
<dbReference type="InterPro" id="IPR002036">
    <property type="entry name" value="YbeY"/>
</dbReference>
<comment type="caution">
    <text evidence="9">The sequence shown here is derived from an EMBL/GenBank/DDBJ whole genome shotgun (WGS) entry which is preliminary data.</text>
</comment>
<comment type="similarity">
    <text evidence="1 7">Belongs to the endoribonuclease YbeY family.</text>
</comment>
<comment type="function">
    <text evidence="7">Single strand-specific metallo-endoribonuclease involved in late-stage 70S ribosome quality control and in maturation of the 3' terminus of the 16S rRNA.</text>
</comment>
<feature type="binding site" evidence="7">
    <location>
        <position position="137"/>
    </location>
    <ligand>
        <name>Zn(2+)</name>
        <dbReference type="ChEBI" id="CHEBI:29105"/>
        <note>catalytic</note>
    </ligand>
</feature>
<keyword evidence="7" id="KW-0690">Ribosome biogenesis</keyword>
<evidence type="ECO:0000313" key="10">
    <source>
        <dbReference type="Proteomes" id="UP000766595"/>
    </source>
</evidence>
<feature type="region of interest" description="Disordered" evidence="8">
    <location>
        <begin position="159"/>
        <end position="182"/>
    </location>
</feature>
<evidence type="ECO:0000313" key="9">
    <source>
        <dbReference type="EMBL" id="MBT9292875.1"/>
    </source>
</evidence>
<dbReference type="GO" id="GO:0008270">
    <property type="term" value="F:zinc ion binding"/>
    <property type="evidence" value="ECO:0007669"/>
    <property type="project" value="UniProtKB-UniRule"/>
</dbReference>
<accession>A0A947D859</accession>
<dbReference type="Proteomes" id="UP000766595">
    <property type="component" value="Unassembled WGS sequence"/>
</dbReference>
<comment type="cofactor">
    <cofactor evidence="7">
        <name>Zn(2+)</name>
        <dbReference type="ChEBI" id="CHEBI:29105"/>
    </cofactor>
    <text evidence="7">Binds 1 zinc ion.</text>
</comment>
<feature type="binding site" evidence="7">
    <location>
        <position position="127"/>
    </location>
    <ligand>
        <name>Zn(2+)</name>
        <dbReference type="ChEBI" id="CHEBI:29105"/>
        <note>catalytic</note>
    </ligand>
</feature>
<dbReference type="NCBIfam" id="TIGR00043">
    <property type="entry name" value="rRNA maturation RNase YbeY"/>
    <property type="match status" value="1"/>
</dbReference>